<dbReference type="Proteomes" id="UP000789706">
    <property type="component" value="Unassembled WGS sequence"/>
</dbReference>
<name>A0A9N8YNC8_9GLOM</name>
<keyword evidence="3" id="KW-1185">Reference proteome</keyword>
<dbReference type="EMBL" id="CAJVPK010000031">
    <property type="protein sequence ID" value="CAG8435300.1"/>
    <property type="molecule type" value="Genomic_DNA"/>
</dbReference>
<protein>
    <submittedName>
        <fullName evidence="2">5543_t:CDS:1</fullName>
    </submittedName>
</protein>
<gene>
    <name evidence="2" type="ORF">DEBURN_LOCUS853</name>
</gene>
<keyword evidence="1" id="KW-0175">Coiled coil</keyword>
<accession>A0A9N8YNC8</accession>
<comment type="caution">
    <text evidence="2">The sequence shown here is derived from an EMBL/GenBank/DDBJ whole genome shotgun (WGS) entry which is preliminary data.</text>
</comment>
<reference evidence="2" key="1">
    <citation type="submission" date="2021-06" db="EMBL/GenBank/DDBJ databases">
        <authorList>
            <person name="Kallberg Y."/>
            <person name="Tangrot J."/>
            <person name="Rosling A."/>
        </authorList>
    </citation>
    <scope>NUCLEOTIDE SEQUENCE</scope>
    <source>
        <strain evidence="2">AZ414A</strain>
    </source>
</reference>
<sequence>MSNTQSKIDSLKELNSRLISEIGKLRKENTEFKTKIIVKQLGCVKDHETQVYKQTNEQERRNRFEVELRDERRNRVLCIKCVKVWKGKKENVT</sequence>
<dbReference type="AlphaFoldDB" id="A0A9N8YNC8"/>
<organism evidence="2 3">
    <name type="scientific">Diversispora eburnea</name>
    <dbReference type="NCBI Taxonomy" id="1213867"/>
    <lineage>
        <taxon>Eukaryota</taxon>
        <taxon>Fungi</taxon>
        <taxon>Fungi incertae sedis</taxon>
        <taxon>Mucoromycota</taxon>
        <taxon>Glomeromycotina</taxon>
        <taxon>Glomeromycetes</taxon>
        <taxon>Diversisporales</taxon>
        <taxon>Diversisporaceae</taxon>
        <taxon>Diversispora</taxon>
    </lineage>
</organism>
<evidence type="ECO:0000313" key="2">
    <source>
        <dbReference type="EMBL" id="CAG8435300.1"/>
    </source>
</evidence>
<proteinExistence type="predicted"/>
<evidence type="ECO:0000313" key="3">
    <source>
        <dbReference type="Proteomes" id="UP000789706"/>
    </source>
</evidence>
<evidence type="ECO:0000256" key="1">
    <source>
        <dbReference type="SAM" id="Coils"/>
    </source>
</evidence>
<feature type="coiled-coil region" evidence="1">
    <location>
        <begin position="1"/>
        <end position="28"/>
    </location>
</feature>